<dbReference type="Pfam" id="PF14503">
    <property type="entry name" value="YhfZ_C"/>
    <property type="match status" value="1"/>
</dbReference>
<name>A0A645GY33_9ZZZZ</name>
<protein>
    <recommendedName>
        <fullName evidence="1">Uncharacterized protein YhfZ C-terminal domain-containing protein</fullName>
    </recommendedName>
</protein>
<accession>A0A645GY33</accession>
<dbReference type="Gene3D" id="3.40.190.10">
    <property type="entry name" value="Periplasmic binding protein-like II"/>
    <property type="match status" value="1"/>
</dbReference>
<feature type="domain" description="Uncharacterised protein YhfZ C-terminal" evidence="1">
    <location>
        <begin position="1"/>
        <end position="115"/>
    </location>
</feature>
<dbReference type="EMBL" id="VSSQ01079411">
    <property type="protein sequence ID" value="MPN28944.1"/>
    <property type="molecule type" value="Genomic_DNA"/>
</dbReference>
<gene>
    <name evidence="2" type="ORF">SDC9_176390</name>
</gene>
<dbReference type="InterPro" id="IPR032791">
    <property type="entry name" value="YhfZ_C"/>
</dbReference>
<dbReference type="AlphaFoldDB" id="A0A645GY33"/>
<sequence>MRVGLAKGAREQNKWTKRMCKGKNVVFVNLDYSKIITALKMKEIDATVWNKDEINDTLIQMNTKPIQSTKEDTSAVLMVSKNRPELVKLFKEIIDVEEVKKIQQEVIKENIPPQY</sequence>
<evidence type="ECO:0000259" key="1">
    <source>
        <dbReference type="Pfam" id="PF14503"/>
    </source>
</evidence>
<dbReference type="SUPFAM" id="SSF53850">
    <property type="entry name" value="Periplasmic binding protein-like II"/>
    <property type="match status" value="1"/>
</dbReference>
<evidence type="ECO:0000313" key="2">
    <source>
        <dbReference type="EMBL" id="MPN28944.1"/>
    </source>
</evidence>
<organism evidence="2">
    <name type="scientific">bioreactor metagenome</name>
    <dbReference type="NCBI Taxonomy" id="1076179"/>
    <lineage>
        <taxon>unclassified sequences</taxon>
        <taxon>metagenomes</taxon>
        <taxon>ecological metagenomes</taxon>
    </lineage>
</organism>
<reference evidence="2" key="1">
    <citation type="submission" date="2019-08" db="EMBL/GenBank/DDBJ databases">
        <authorList>
            <person name="Kucharzyk K."/>
            <person name="Murdoch R.W."/>
            <person name="Higgins S."/>
            <person name="Loffler F."/>
        </authorList>
    </citation>
    <scope>NUCLEOTIDE SEQUENCE</scope>
</reference>
<comment type="caution">
    <text evidence="2">The sequence shown here is derived from an EMBL/GenBank/DDBJ whole genome shotgun (WGS) entry which is preliminary data.</text>
</comment>
<proteinExistence type="predicted"/>